<keyword evidence="10 15" id="KW-0460">Magnesium</keyword>
<dbReference type="EMBL" id="CP001102">
    <property type="protein sequence ID" value="ACE05550.1"/>
    <property type="molecule type" value="Genomic_DNA"/>
</dbReference>
<keyword evidence="13 15" id="KW-0030">Aminoacyl-tRNA synthetase</keyword>
<evidence type="ECO:0000256" key="6">
    <source>
        <dbReference type="ARBA" id="ARBA00022598"/>
    </source>
</evidence>
<evidence type="ECO:0000259" key="17">
    <source>
        <dbReference type="PROSITE" id="PS50886"/>
    </source>
</evidence>
<feature type="binding site" evidence="15">
    <location>
        <position position="471"/>
    </location>
    <ligand>
        <name>Mg(2+)</name>
        <dbReference type="ChEBI" id="CHEBI:18420"/>
        <note>shared with alpha subunit</note>
    </ligand>
</feature>
<dbReference type="AlphaFoldDB" id="B3EUD1"/>
<feature type="binding site" evidence="15">
    <location>
        <position position="474"/>
    </location>
    <ligand>
        <name>Mg(2+)</name>
        <dbReference type="ChEBI" id="CHEBI:18420"/>
        <note>shared with alpha subunit</note>
    </ligand>
</feature>
<dbReference type="GO" id="GO:0005524">
    <property type="term" value="F:ATP binding"/>
    <property type="evidence" value="ECO:0007669"/>
    <property type="project" value="UniProtKB-UniRule"/>
</dbReference>
<evidence type="ECO:0000256" key="7">
    <source>
        <dbReference type="ARBA" id="ARBA00022723"/>
    </source>
</evidence>
<dbReference type="SUPFAM" id="SSF50249">
    <property type="entry name" value="Nucleic acid-binding proteins"/>
    <property type="match status" value="1"/>
</dbReference>
<dbReference type="Pfam" id="PF03483">
    <property type="entry name" value="B3_4"/>
    <property type="match status" value="1"/>
</dbReference>
<dbReference type="GO" id="GO:0000049">
    <property type="term" value="F:tRNA binding"/>
    <property type="evidence" value="ECO:0007669"/>
    <property type="project" value="UniProtKB-UniRule"/>
</dbReference>
<dbReference type="InterPro" id="IPR005146">
    <property type="entry name" value="B3/B4_tRNA-bd"/>
</dbReference>
<keyword evidence="5 16" id="KW-0820">tRNA-binding</keyword>
<evidence type="ECO:0000256" key="9">
    <source>
        <dbReference type="ARBA" id="ARBA00022840"/>
    </source>
</evidence>
<evidence type="ECO:0000256" key="13">
    <source>
        <dbReference type="ARBA" id="ARBA00023146"/>
    </source>
</evidence>
<evidence type="ECO:0000256" key="4">
    <source>
        <dbReference type="ARBA" id="ARBA00022490"/>
    </source>
</evidence>
<name>B3EUD1_AMOA5</name>
<evidence type="ECO:0000256" key="15">
    <source>
        <dbReference type="HAMAP-Rule" id="MF_00283"/>
    </source>
</evidence>
<dbReference type="InterPro" id="IPR045060">
    <property type="entry name" value="Phe-tRNA-ligase_IIc_bsu"/>
</dbReference>
<dbReference type="PANTHER" id="PTHR10947:SF0">
    <property type="entry name" value="PHENYLALANINE--TRNA LIGASE BETA SUBUNIT"/>
    <property type="match status" value="1"/>
</dbReference>
<evidence type="ECO:0000256" key="5">
    <source>
        <dbReference type="ARBA" id="ARBA00022555"/>
    </source>
</evidence>
<evidence type="ECO:0000313" key="21">
    <source>
        <dbReference type="Proteomes" id="UP000001227"/>
    </source>
</evidence>
<dbReference type="FunFam" id="2.40.50.140:FF:000045">
    <property type="entry name" value="Phenylalanine--tRNA ligase beta subunit"/>
    <property type="match status" value="1"/>
</dbReference>
<organism evidence="20 21">
    <name type="scientific">Amoebophilus asiaticus (strain 5a2)</name>
    <dbReference type="NCBI Taxonomy" id="452471"/>
    <lineage>
        <taxon>Bacteria</taxon>
        <taxon>Pseudomonadati</taxon>
        <taxon>Bacteroidota</taxon>
        <taxon>Cytophagia</taxon>
        <taxon>Cytophagales</taxon>
        <taxon>Amoebophilaceae</taxon>
        <taxon>Candidatus Amoebophilus</taxon>
    </lineage>
</organism>
<keyword evidence="21" id="KW-1185">Reference proteome</keyword>
<evidence type="ECO:0000259" key="19">
    <source>
        <dbReference type="PROSITE" id="PS51483"/>
    </source>
</evidence>
<evidence type="ECO:0000256" key="1">
    <source>
        <dbReference type="ARBA" id="ARBA00004496"/>
    </source>
</evidence>
<dbReference type="InterPro" id="IPR020825">
    <property type="entry name" value="Phe-tRNA_synthase-like_B3/B4"/>
</dbReference>
<dbReference type="GO" id="GO:0009328">
    <property type="term" value="C:phenylalanine-tRNA ligase complex"/>
    <property type="evidence" value="ECO:0007669"/>
    <property type="project" value="TreeGrafter"/>
</dbReference>
<dbReference type="PROSITE" id="PS51483">
    <property type="entry name" value="B5"/>
    <property type="match status" value="1"/>
</dbReference>
<evidence type="ECO:0000256" key="11">
    <source>
        <dbReference type="ARBA" id="ARBA00022884"/>
    </source>
</evidence>
<dbReference type="eggNOG" id="COG0073">
    <property type="taxonomic scope" value="Bacteria"/>
</dbReference>
<keyword evidence="9 15" id="KW-0067">ATP-binding</keyword>
<dbReference type="InterPro" id="IPR005121">
    <property type="entry name" value="Fdx_antiC-bd"/>
</dbReference>
<dbReference type="eggNOG" id="COG0072">
    <property type="taxonomic scope" value="Bacteria"/>
</dbReference>
<dbReference type="FunFam" id="3.50.40.10:FF:000001">
    <property type="entry name" value="Phenylalanine--tRNA ligase beta subunit"/>
    <property type="match status" value="1"/>
</dbReference>
<comment type="subcellular location">
    <subcellularLocation>
        <location evidence="1 15">Cytoplasm</location>
    </subcellularLocation>
</comment>
<feature type="binding site" evidence="15">
    <location>
        <position position="465"/>
    </location>
    <ligand>
        <name>Mg(2+)</name>
        <dbReference type="ChEBI" id="CHEBI:18420"/>
        <note>shared with alpha subunit</note>
    </ligand>
</feature>
<dbReference type="EC" id="6.1.1.20" evidence="15"/>
<sequence length="806" mass="90270">MKISINWLKEYINFSETPEEISNLLTKGGLEVTHIESFKPIKTDLSTMLIGQIVACTKHPNADKLHCTQIDIGTGKPLSIVCGAPNVEIGKKVAVAPVGTTLYTHTGECIKIKSAKIRGEISEGMLCAEDEMGLGPSHEKILWLDTHLSPGTSLSDYFNLSTDKILTIELTPNRIDACSYIGVARDLRALLNKPIQYPATLTIQPQDDKQLLPIKISVEDAIACPRYAGIVIKGVQVQDSPQWVQAKLKSIGLSSINNIVDITNLVMYELGQPLHAFDYDKLKGKEIHVRLATKGERIVTLDNVDRELTGGEIVIADQQNNIALAGILGGISTSIQSETSNIFLESAYFFPATIRSAAKHHKIQTDAAFRYERGIDPNVAVTALRRAGLLIQEIASGKIASELIDIYPHPIKPSHIEVFYTNIQKLIGEALPKTTIHHILQNLDIEITINNQTSFIAIVPPYRVDVTREVDVIEEILRIYGYDNIQLPARMSSTFLAPTKPPLPYQLERTLAPILTANGYQEICTNSLSFVHDGKIADNRTEKTKVKLLNPLSDKLNILRDNLVLSGLEVIAHNINRKLVDLKLFEFGKTYHQEDGKYIERNKLGIWLTGKIEALNWIRQPKDVTFQDLNTIIHLLLAKWGVNTFDQKPFSNTIYKAGVELIYQGISFAIMGQVSKQYLQMADANQPVFFAEVDIDQLSLYPTQKLHYKPISKFPLVKRDLSLVIDEHILLEDIKNVLSEQAEPLIQDMYVFDIYQGTNLPKGKKAYALSFSLQDKDKTLDEKTIHQVMARLMNDFQQKLGAIVRE</sequence>
<protein>
    <recommendedName>
        <fullName evidence="15">Phenylalanine--tRNA ligase beta subunit</fullName>
        <ecNumber evidence="15">6.1.1.20</ecNumber>
    </recommendedName>
    <alternativeName>
        <fullName evidence="15">Phenylalanyl-tRNA synthetase beta subunit</fullName>
        <shortName evidence="15">PheRS</shortName>
    </alternativeName>
</protein>
<dbReference type="SUPFAM" id="SSF56037">
    <property type="entry name" value="PheT/TilS domain"/>
    <property type="match status" value="1"/>
</dbReference>
<evidence type="ECO:0000256" key="12">
    <source>
        <dbReference type="ARBA" id="ARBA00022917"/>
    </source>
</evidence>
<dbReference type="InterPro" id="IPR009061">
    <property type="entry name" value="DNA-bd_dom_put_sf"/>
</dbReference>
<dbReference type="CDD" id="cd02796">
    <property type="entry name" value="tRNA_bind_bactPheRS"/>
    <property type="match status" value="1"/>
</dbReference>
<dbReference type="NCBIfam" id="TIGR00472">
    <property type="entry name" value="pheT_bact"/>
    <property type="match status" value="1"/>
</dbReference>
<dbReference type="SUPFAM" id="SSF55681">
    <property type="entry name" value="Class II aaRS and biotin synthetases"/>
    <property type="match status" value="1"/>
</dbReference>
<dbReference type="GO" id="GO:0000287">
    <property type="term" value="F:magnesium ion binding"/>
    <property type="evidence" value="ECO:0007669"/>
    <property type="project" value="UniProtKB-UniRule"/>
</dbReference>
<dbReference type="GO" id="GO:0006432">
    <property type="term" value="P:phenylalanyl-tRNA aminoacylation"/>
    <property type="evidence" value="ECO:0007669"/>
    <property type="project" value="UniProtKB-UniRule"/>
</dbReference>
<accession>B3EUD1</accession>
<evidence type="ECO:0000256" key="14">
    <source>
        <dbReference type="ARBA" id="ARBA00049255"/>
    </source>
</evidence>
<dbReference type="InterPro" id="IPR005147">
    <property type="entry name" value="tRNA_synthase_B5-dom"/>
</dbReference>
<reference evidence="20 21" key="1">
    <citation type="journal article" date="2010" name="J. Bacteriol.">
        <title>The genome of the amoeba symbiont 'Candidatus Amoebophilus asiaticus' reveals common mechanisms for host cell interaction among amoeba-associated bacteria.</title>
        <authorList>
            <person name="Schmitz-Esser S."/>
            <person name="Tischler P."/>
            <person name="Arnold R."/>
            <person name="Montanaro J."/>
            <person name="Wagner M."/>
            <person name="Rattei T."/>
            <person name="Horn M."/>
        </authorList>
    </citation>
    <scope>NUCLEOTIDE SEQUENCE [LARGE SCALE GENOMIC DNA]</scope>
    <source>
        <strain evidence="20 21">5a2</strain>
    </source>
</reference>
<dbReference type="SMART" id="SM00873">
    <property type="entry name" value="B3_4"/>
    <property type="match status" value="1"/>
</dbReference>
<dbReference type="PROSITE" id="PS50886">
    <property type="entry name" value="TRBD"/>
    <property type="match status" value="1"/>
</dbReference>
<dbReference type="Gene3D" id="3.30.70.380">
    <property type="entry name" value="Ferrodoxin-fold anticodon-binding domain"/>
    <property type="match status" value="1"/>
</dbReference>
<evidence type="ECO:0000313" key="20">
    <source>
        <dbReference type="EMBL" id="ACE05550.1"/>
    </source>
</evidence>
<evidence type="ECO:0000256" key="2">
    <source>
        <dbReference type="ARBA" id="ARBA00008653"/>
    </source>
</evidence>
<keyword evidence="12 15" id="KW-0648">Protein biosynthesis</keyword>
<dbReference type="Pfam" id="PF17759">
    <property type="entry name" value="tRNA_synthFbeta"/>
    <property type="match status" value="1"/>
</dbReference>
<dbReference type="HAMAP" id="MF_00283">
    <property type="entry name" value="Phe_tRNA_synth_beta1"/>
    <property type="match status" value="1"/>
</dbReference>
<dbReference type="Pfam" id="PF03484">
    <property type="entry name" value="B5"/>
    <property type="match status" value="1"/>
</dbReference>
<dbReference type="InterPro" id="IPR041616">
    <property type="entry name" value="PheRS_beta_core"/>
</dbReference>
<dbReference type="PANTHER" id="PTHR10947">
    <property type="entry name" value="PHENYLALANYL-TRNA SYNTHETASE BETA CHAIN AND LEUCINE-RICH REPEAT-CONTAINING PROTEIN 47"/>
    <property type="match status" value="1"/>
</dbReference>
<keyword evidence="6 15" id="KW-0436">Ligase</keyword>
<dbReference type="KEGG" id="aas:Aasi_0102"/>
<evidence type="ECO:0000256" key="3">
    <source>
        <dbReference type="ARBA" id="ARBA00011209"/>
    </source>
</evidence>
<dbReference type="InterPro" id="IPR004532">
    <property type="entry name" value="Phe-tRNA-ligase_IIc_bsu_bact"/>
</dbReference>
<dbReference type="SMART" id="SM00896">
    <property type="entry name" value="FDX-ACB"/>
    <property type="match status" value="1"/>
</dbReference>
<dbReference type="InterPro" id="IPR033714">
    <property type="entry name" value="tRNA_bind_bactPheRS"/>
</dbReference>
<evidence type="ECO:0000256" key="10">
    <source>
        <dbReference type="ARBA" id="ARBA00022842"/>
    </source>
</evidence>
<keyword evidence="11 16" id="KW-0694">RNA-binding</keyword>
<feature type="domain" description="B5" evidence="19">
    <location>
        <begin position="411"/>
        <end position="487"/>
    </location>
</feature>
<feature type="binding site" evidence="15">
    <location>
        <position position="475"/>
    </location>
    <ligand>
        <name>Mg(2+)</name>
        <dbReference type="ChEBI" id="CHEBI:18420"/>
        <note>shared with alpha subunit</note>
    </ligand>
</feature>
<evidence type="ECO:0000259" key="18">
    <source>
        <dbReference type="PROSITE" id="PS51447"/>
    </source>
</evidence>
<dbReference type="SUPFAM" id="SSF46955">
    <property type="entry name" value="Putative DNA-binding domain"/>
    <property type="match status" value="1"/>
</dbReference>
<dbReference type="Gene3D" id="3.50.40.10">
    <property type="entry name" value="Phenylalanyl-trna Synthetase, Chain B, domain 3"/>
    <property type="match status" value="1"/>
</dbReference>
<dbReference type="Pfam" id="PF03147">
    <property type="entry name" value="FDX-ACB"/>
    <property type="match status" value="1"/>
</dbReference>
<dbReference type="InterPro" id="IPR036690">
    <property type="entry name" value="Fdx_antiC-bd_sf"/>
</dbReference>
<dbReference type="GO" id="GO:0004826">
    <property type="term" value="F:phenylalanine-tRNA ligase activity"/>
    <property type="evidence" value="ECO:0007669"/>
    <property type="project" value="UniProtKB-UniRule"/>
</dbReference>
<comment type="subunit">
    <text evidence="3 15">Tetramer of two alpha and two beta subunits.</text>
</comment>
<dbReference type="STRING" id="452471.Aasi_0102"/>
<dbReference type="RefSeq" id="WP_012472320.1">
    <property type="nucleotide sequence ID" value="NC_010830.1"/>
</dbReference>
<dbReference type="OrthoDB" id="9805455at2"/>
<comment type="cofactor">
    <cofactor evidence="15">
        <name>Mg(2+)</name>
        <dbReference type="ChEBI" id="CHEBI:18420"/>
    </cofactor>
    <text evidence="15">Binds 2 magnesium ions per tetramer.</text>
</comment>
<keyword evidence="7 15" id="KW-0479">Metal-binding</keyword>
<dbReference type="InterPro" id="IPR045864">
    <property type="entry name" value="aa-tRNA-synth_II/BPL/LPL"/>
</dbReference>
<dbReference type="SUPFAM" id="SSF54991">
    <property type="entry name" value="Anticodon-binding domain of PheRS"/>
    <property type="match status" value="1"/>
</dbReference>
<dbReference type="Pfam" id="PF01588">
    <property type="entry name" value="tRNA_bind"/>
    <property type="match status" value="1"/>
</dbReference>
<keyword evidence="4 15" id="KW-0963">Cytoplasm</keyword>
<evidence type="ECO:0000256" key="16">
    <source>
        <dbReference type="PROSITE-ProRule" id="PRU00209"/>
    </source>
</evidence>
<feature type="domain" description="TRNA-binding" evidence="17">
    <location>
        <begin position="42"/>
        <end position="155"/>
    </location>
</feature>
<proteinExistence type="inferred from homology"/>
<dbReference type="Gene3D" id="3.30.56.10">
    <property type="match status" value="2"/>
</dbReference>
<dbReference type="SMART" id="SM00874">
    <property type="entry name" value="B5"/>
    <property type="match status" value="1"/>
</dbReference>
<keyword evidence="8 15" id="KW-0547">Nucleotide-binding</keyword>
<dbReference type="InterPro" id="IPR012340">
    <property type="entry name" value="NA-bd_OB-fold"/>
</dbReference>
<gene>
    <name evidence="15" type="primary">pheT</name>
    <name evidence="20" type="ordered locus">Aasi_0102</name>
</gene>
<feature type="domain" description="FDX-ACB" evidence="18">
    <location>
        <begin position="712"/>
        <end position="805"/>
    </location>
</feature>
<comment type="similarity">
    <text evidence="2 15">Belongs to the phenylalanyl-tRNA synthetase beta subunit family. Type 1 subfamily.</text>
</comment>
<dbReference type="PROSITE" id="PS51447">
    <property type="entry name" value="FDX_ACB"/>
    <property type="match status" value="1"/>
</dbReference>
<dbReference type="Gene3D" id="2.40.50.140">
    <property type="entry name" value="Nucleic acid-binding proteins"/>
    <property type="match status" value="1"/>
</dbReference>
<comment type="catalytic activity">
    <reaction evidence="14 15">
        <text>tRNA(Phe) + L-phenylalanine + ATP = L-phenylalanyl-tRNA(Phe) + AMP + diphosphate + H(+)</text>
        <dbReference type="Rhea" id="RHEA:19413"/>
        <dbReference type="Rhea" id="RHEA-COMP:9668"/>
        <dbReference type="Rhea" id="RHEA-COMP:9699"/>
        <dbReference type="ChEBI" id="CHEBI:15378"/>
        <dbReference type="ChEBI" id="CHEBI:30616"/>
        <dbReference type="ChEBI" id="CHEBI:33019"/>
        <dbReference type="ChEBI" id="CHEBI:58095"/>
        <dbReference type="ChEBI" id="CHEBI:78442"/>
        <dbReference type="ChEBI" id="CHEBI:78531"/>
        <dbReference type="ChEBI" id="CHEBI:456215"/>
        <dbReference type="EC" id="6.1.1.20"/>
    </reaction>
</comment>
<dbReference type="HOGENOM" id="CLU_016891_0_0_10"/>
<evidence type="ECO:0000256" key="8">
    <source>
        <dbReference type="ARBA" id="ARBA00022741"/>
    </source>
</evidence>
<dbReference type="Proteomes" id="UP000001227">
    <property type="component" value="Chromosome"/>
</dbReference>
<dbReference type="Gene3D" id="3.30.930.10">
    <property type="entry name" value="Bira Bifunctional Protein, Domain 2"/>
    <property type="match status" value="1"/>
</dbReference>
<dbReference type="InterPro" id="IPR002547">
    <property type="entry name" value="tRNA-bd_dom"/>
</dbReference>